<evidence type="ECO:0000313" key="1">
    <source>
        <dbReference type="EMBL" id="CAB1441136.1"/>
    </source>
</evidence>
<gene>
    <name evidence="1" type="ORF">PLEPLA_LOCUS28921</name>
</gene>
<dbReference type="AlphaFoldDB" id="A0A9N7V2Z7"/>
<organism evidence="1 2">
    <name type="scientific">Pleuronectes platessa</name>
    <name type="common">European plaice</name>
    <dbReference type="NCBI Taxonomy" id="8262"/>
    <lineage>
        <taxon>Eukaryota</taxon>
        <taxon>Metazoa</taxon>
        <taxon>Chordata</taxon>
        <taxon>Craniata</taxon>
        <taxon>Vertebrata</taxon>
        <taxon>Euteleostomi</taxon>
        <taxon>Actinopterygii</taxon>
        <taxon>Neopterygii</taxon>
        <taxon>Teleostei</taxon>
        <taxon>Neoteleostei</taxon>
        <taxon>Acanthomorphata</taxon>
        <taxon>Carangaria</taxon>
        <taxon>Pleuronectiformes</taxon>
        <taxon>Pleuronectoidei</taxon>
        <taxon>Pleuronectidae</taxon>
        <taxon>Pleuronectes</taxon>
    </lineage>
</organism>
<proteinExistence type="predicted"/>
<comment type="caution">
    <text evidence="1">The sequence shown here is derived from an EMBL/GenBank/DDBJ whole genome shotgun (WGS) entry which is preliminary data.</text>
</comment>
<sequence>MRKEDMRQAGQLMLTMNVFSYIQWVTNVPKSHSPDYPTGIRLECGNVGARRENTPAPECARTLDLI</sequence>
<keyword evidence="2" id="KW-1185">Reference proteome</keyword>
<dbReference type="Proteomes" id="UP001153269">
    <property type="component" value="Unassembled WGS sequence"/>
</dbReference>
<accession>A0A9N7V2Z7</accession>
<reference evidence="1" key="1">
    <citation type="submission" date="2020-03" db="EMBL/GenBank/DDBJ databases">
        <authorList>
            <person name="Weist P."/>
        </authorList>
    </citation>
    <scope>NUCLEOTIDE SEQUENCE</scope>
</reference>
<name>A0A9N7V2Z7_PLEPL</name>
<evidence type="ECO:0000313" key="2">
    <source>
        <dbReference type="Proteomes" id="UP001153269"/>
    </source>
</evidence>
<dbReference type="EMBL" id="CADEAL010002569">
    <property type="protein sequence ID" value="CAB1441136.1"/>
    <property type="molecule type" value="Genomic_DNA"/>
</dbReference>
<protein>
    <submittedName>
        <fullName evidence="1">Uncharacterized protein</fullName>
    </submittedName>
</protein>